<evidence type="ECO:0000256" key="2">
    <source>
        <dbReference type="SAM" id="Phobius"/>
    </source>
</evidence>
<sequence>MIAHITALALDQSPPTSGHHGRLICFLSTGEFCVIDVNHQMPGASSRIHTYQPSGRSSRTAPIVQAVYHHPLLVTLSQSFHLSLYDISADTVRHTQTLTSFTSYPPSSLVLSLHSPSTYKLVLAYAIPVYPAHWMMVSASRTARTMDVPQGWVDENKMRAMREQWGRKVARVADTQTDGKWVVLAPGQHLPVMPSSSPSSSGGSSPSTSSSSSSGPAYVSSSLHTASGLQLYRLYLPPLSSSSSPKLTFVRTLHGQIGPVSTLALADGRCVSLGMNGSIWVWDLECGTGTEVSSGITGPLEVEDEDDGEDGVNRAFEAVKMRVATGARGSVVFDDRRIILDGGGLTLGPGLSLSREMMDWCLALTLSADIVSAAVQLSMAYTASDEVEYAWKTSVASIKLSGVGDPAAPRSEHLSSAEKRDEAWKFCAVTIERHYDERLRRWNAELDMLLVFAGLFSAALTAFNVQSYLLLQPDNTDTIVLALVRISAQLEGFAVDSRFIGSSAPAFKAPQATAFSAPGYAVWMNALWFSSLACTLSAASVAVMVKQWLHQYGQGLSGNSPEMTCLRQYRYDSLVKWRVPETIAALPILLQAALCLFFAGLLILLFNLHPSVAITVSILVGALMLFTAATTVLPAYYADCCYQSPQALSVFVFVQTIRQACNSFREWVERKAHAWAVERTSAVLSQSPFLSYLRYTVQSVLSRIEMQGPYRNWQAREKQDVDAQREELEQSIALTTYKIVLDKAVLSRAVVPCLSGMDALSERMSVQYGELVLSVSERLRRVDSAAWRPVMPFVLVVLSLIVKEPRPGAVHKILASMPVHRLTSAKSNIGLLFLLAMANLVANGIAARAAFENLLSYLRNTRVDQEKTNTLGRTVLQDVEAVFPVKFNQVGDLVDLDNFTSVSHYLTGIECIVLYLLRHGPNLGVPLLPTEQRLLTMARGSRCFLSCPAWQNSHPRQESVLWALRCSRLPDILQKLLRDADTAN</sequence>
<dbReference type="EMBL" id="CCBP010000072">
    <property type="protein sequence ID" value="CDO70199.1"/>
    <property type="molecule type" value="Genomic_DNA"/>
</dbReference>
<evidence type="ECO:0000313" key="5">
    <source>
        <dbReference type="Proteomes" id="UP000029665"/>
    </source>
</evidence>
<reference evidence="4" key="1">
    <citation type="submission" date="2014-01" db="EMBL/GenBank/DDBJ databases">
        <title>The genome of the white-rot fungus Pycnoporus cinnabarinus: a basidiomycete model with a versatile arsenal for lignocellulosic biomass breakdown.</title>
        <authorList>
            <person name="Levasseur A."/>
            <person name="Lomascolo A."/>
            <person name="Ruiz-Duenas F.J."/>
            <person name="Uzan E."/>
            <person name="Piumi F."/>
            <person name="Kues U."/>
            <person name="Ram A.F.J."/>
            <person name="Murat C."/>
            <person name="Haon M."/>
            <person name="Benoit I."/>
            <person name="Arfi Y."/>
            <person name="Chevret D."/>
            <person name="Drula E."/>
            <person name="Kwon M.J."/>
            <person name="Gouret P."/>
            <person name="Lesage-Meessen L."/>
            <person name="Lombard V."/>
            <person name="Mariette J."/>
            <person name="Noirot C."/>
            <person name="Park J."/>
            <person name="Patyshakuliyeva A."/>
            <person name="Wieneger R.A.B."/>
            <person name="Wosten H.A.B."/>
            <person name="Martin F."/>
            <person name="Coutinho P.M."/>
            <person name="de Vries R."/>
            <person name="Martinez A.T."/>
            <person name="Klopp C."/>
            <person name="Pontarotti P."/>
            <person name="Henrissat B."/>
            <person name="Record E."/>
        </authorList>
    </citation>
    <scope>NUCLEOTIDE SEQUENCE [LARGE SCALE GENOMIC DNA]</scope>
    <source>
        <strain evidence="4">BRFM137</strain>
    </source>
</reference>
<name>A0A060SD38_PYCCI</name>
<proteinExistence type="predicted"/>
<dbReference type="HOGENOM" id="CLU_302882_0_0_1"/>
<protein>
    <recommendedName>
        <fullName evidence="3">DUF6535 domain-containing protein</fullName>
    </recommendedName>
</protein>
<keyword evidence="2" id="KW-0472">Membrane</keyword>
<gene>
    <name evidence="4" type="ORF">BN946_scf184905.g11</name>
</gene>
<feature type="transmembrane region" description="Helical" evidence="2">
    <location>
        <begin position="583"/>
        <end position="606"/>
    </location>
</feature>
<feature type="domain" description="DUF6535" evidence="3">
    <location>
        <begin position="424"/>
        <end position="607"/>
    </location>
</feature>
<dbReference type="InterPro" id="IPR036322">
    <property type="entry name" value="WD40_repeat_dom_sf"/>
</dbReference>
<keyword evidence="2" id="KW-1133">Transmembrane helix</keyword>
<feature type="transmembrane region" description="Helical" evidence="2">
    <location>
        <begin position="829"/>
        <end position="851"/>
    </location>
</feature>
<feature type="region of interest" description="Disordered" evidence="1">
    <location>
        <begin position="188"/>
        <end position="217"/>
    </location>
</feature>
<evidence type="ECO:0000256" key="1">
    <source>
        <dbReference type="SAM" id="MobiDB-lite"/>
    </source>
</evidence>
<dbReference type="OrthoDB" id="3235960at2759"/>
<dbReference type="SUPFAM" id="SSF50978">
    <property type="entry name" value="WD40 repeat-like"/>
    <property type="match status" value="1"/>
</dbReference>
<keyword evidence="5" id="KW-1185">Reference proteome</keyword>
<comment type="caution">
    <text evidence="4">The sequence shown here is derived from an EMBL/GenBank/DDBJ whole genome shotgun (WGS) entry which is preliminary data.</text>
</comment>
<feature type="compositionally biased region" description="Low complexity" evidence="1">
    <location>
        <begin position="194"/>
        <end position="217"/>
    </location>
</feature>
<feature type="transmembrane region" description="Helical" evidence="2">
    <location>
        <begin position="448"/>
        <end position="471"/>
    </location>
</feature>
<accession>A0A060SD38</accession>
<dbReference type="Pfam" id="PF20153">
    <property type="entry name" value="DUF6535"/>
    <property type="match status" value="1"/>
</dbReference>
<evidence type="ECO:0000259" key="3">
    <source>
        <dbReference type="Pfam" id="PF20153"/>
    </source>
</evidence>
<dbReference type="STRING" id="5643.A0A060SD38"/>
<dbReference type="Proteomes" id="UP000029665">
    <property type="component" value="Unassembled WGS sequence"/>
</dbReference>
<keyword evidence="2" id="KW-0812">Transmembrane</keyword>
<dbReference type="InterPro" id="IPR045338">
    <property type="entry name" value="DUF6535"/>
</dbReference>
<organism evidence="4 5">
    <name type="scientific">Pycnoporus cinnabarinus</name>
    <name type="common">Cinnabar-red polypore</name>
    <name type="synonym">Trametes cinnabarina</name>
    <dbReference type="NCBI Taxonomy" id="5643"/>
    <lineage>
        <taxon>Eukaryota</taxon>
        <taxon>Fungi</taxon>
        <taxon>Dikarya</taxon>
        <taxon>Basidiomycota</taxon>
        <taxon>Agaricomycotina</taxon>
        <taxon>Agaricomycetes</taxon>
        <taxon>Polyporales</taxon>
        <taxon>Polyporaceae</taxon>
        <taxon>Trametes</taxon>
    </lineage>
</organism>
<dbReference type="AlphaFoldDB" id="A0A060SD38"/>
<feature type="transmembrane region" description="Helical" evidence="2">
    <location>
        <begin position="612"/>
        <end position="637"/>
    </location>
</feature>
<evidence type="ECO:0000313" key="4">
    <source>
        <dbReference type="EMBL" id="CDO70199.1"/>
    </source>
</evidence>